<evidence type="ECO:0000259" key="4">
    <source>
        <dbReference type="Pfam" id="PF03446"/>
    </source>
</evidence>
<evidence type="ECO:0000259" key="5">
    <source>
        <dbReference type="Pfam" id="PF14833"/>
    </source>
</evidence>
<dbReference type="Proteomes" id="UP000251942">
    <property type="component" value="Unassembled WGS sequence"/>
</dbReference>
<evidence type="ECO:0000313" key="7">
    <source>
        <dbReference type="EMBL" id="SPX62492.1"/>
    </source>
</evidence>
<dbReference type="Proteomes" id="UP000054698">
    <property type="component" value="Unassembled WGS sequence"/>
</dbReference>
<reference evidence="6 8" key="1">
    <citation type="submission" date="2015-11" db="EMBL/GenBank/DDBJ databases">
        <title>Genomic analysis of 38 Legionella species identifies large and diverse effector repertoires.</title>
        <authorList>
            <person name="Burstein D."/>
            <person name="Amaro F."/>
            <person name="Zusman T."/>
            <person name="Lifshitz Z."/>
            <person name="Cohen O."/>
            <person name="Gilbert J.A."/>
            <person name="Pupko T."/>
            <person name="Shuman H.A."/>
            <person name="Segal G."/>
        </authorList>
    </citation>
    <scope>NUCLEOTIDE SEQUENCE [LARGE SCALE GENOMIC DNA]</scope>
    <source>
        <strain evidence="6 8">WO-44C</strain>
    </source>
</reference>
<proteinExistence type="predicted"/>
<dbReference type="Gene3D" id="3.40.50.720">
    <property type="entry name" value="NAD(P)-binding Rossmann-like Domain"/>
    <property type="match status" value="1"/>
</dbReference>
<evidence type="ECO:0000256" key="1">
    <source>
        <dbReference type="ARBA" id="ARBA00023002"/>
    </source>
</evidence>
<feature type="active site" evidence="3">
    <location>
        <position position="168"/>
    </location>
</feature>
<keyword evidence="1 7" id="KW-0560">Oxidoreductase</keyword>
<dbReference type="GO" id="GO:0051287">
    <property type="term" value="F:NAD binding"/>
    <property type="evidence" value="ECO:0007669"/>
    <property type="project" value="InterPro"/>
</dbReference>
<reference evidence="7 9" key="2">
    <citation type="submission" date="2018-06" db="EMBL/GenBank/DDBJ databases">
        <authorList>
            <consortium name="Pathogen Informatics"/>
            <person name="Doyle S."/>
        </authorList>
    </citation>
    <scope>NUCLEOTIDE SEQUENCE [LARGE SCALE GENOMIC DNA]</scope>
    <source>
        <strain evidence="7 9">NCTC12022</strain>
    </source>
</reference>
<dbReference type="GO" id="GO:0050661">
    <property type="term" value="F:NADP binding"/>
    <property type="evidence" value="ECO:0007669"/>
    <property type="project" value="InterPro"/>
</dbReference>
<dbReference type="PATRIC" id="fig|453.4.peg.3076"/>
<protein>
    <submittedName>
        <fullName evidence="6">3-hydroxyisobutyrate dehydrogenase</fullName>
        <ecNumber evidence="7">1.1.1.60</ecNumber>
    </submittedName>
</protein>
<dbReference type="EMBL" id="LNYB01000085">
    <property type="protein sequence ID" value="KTC95150.1"/>
    <property type="molecule type" value="Genomic_DNA"/>
</dbReference>
<dbReference type="PIRSF" id="PIRSF000103">
    <property type="entry name" value="HIBADH"/>
    <property type="match status" value="1"/>
</dbReference>
<keyword evidence="8" id="KW-1185">Reference proteome</keyword>
<dbReference type="RefSeq" id="WP_058447629.1">
    <property type="nucleotide sequence ID" value="NZ_CAAAHT010000018.1"/>
</dbReference>
<dbReference type="InterPro" id="IPR029154">
    <property type="entry name" value="HIBADH-like_NADP-bd"/>
</dbReference>
<gene>
    <name evidence="7" type="primary">garR_2</name>
    <name evidence="6" type="ORF">Lfee_2814</name>
    <name evidence="7" type="ORF">NCTC12022_03253</name>
</gene>
<dbReference type="STRING" id="453.Lfee_2814"/>
<evidence type="ECO:0000313" key="8">
    <source>
        <dbReference type="Proteomes" id="UP000054698"/>
    </source>
</evidence>
<evidence type="ECO:0000313" key="6">
    <source>
        <dbReference type="EMBL" id="KTC95150.1"/>
    </source>
</evidence>
<dbReference type="GO" id="GO:0008679">
    <property type="term" value="F:2-hydroxy-3-oxopropionate reductase activity"/>
    <property type="evidence" value="ECO:0007669"/>
    <property type="project" value="UniProtKB-EC"/>
</dbReference>
<dbReference type="OrthoDB" id="9786703at2"/>
<accession>A0A0W0THU3</accession>
<dbReference type="InterPro" id="IPR051265">
    <property type="entry name" value="HIBADH-related_NP60_sf"/>
</dbReference>
<dbReference type="Pfam" id="PF03446">
    <property type="entry name" value="NAD_binding_2"/>
    <property type="match status" value="1"/>
</dbReference>
<dbReference type="EC" id="1.1.1.60" evidence="7"/>
<evidence type="ECO:0000256" key="3">
    <source>
        <dbReference type="PIRSR" id="PIRSR000103-1"/>
    </source>
</evidence>
<dbReference type="InterPro" id="IPR013328">
    <property type="entry name" value="6PGD_dom2"/>
</dbReference>
<dbReference type="SUPFAM" id="SSF51735">
    <property type="entry name" value="NAD(P)-binding Rossmann-fold domains"/>
    <property type="match status" value="1"/>
</dbReference>
<evidence type="ECO:0000256" key="2">
    <source>
        <dbReference type="ARBA" id="ARBA00023027"/>
    </source>
</evidence>
<feature type="domain" description="6-phosphogluconate dehydrogenase NADP-binding" evidence="4">
    <location>
        <begin position="2"/>
        <end position="155"/>
    </location>
</feature>
<dbReference type="InterPro" id="IPR015815">
    <property type="entry name" value="HIBADH-related"/>
</dbReference>
<dbReference type="PANTHER" id="PTHR43580">
    <property type="entry name" value="OXIDOREDUCTASE GLYR1-RELATED"/>
    <property type="match status" value="1"/>
</dbReference>
<feature type="domain" description="3-hydroxyisobutyrate dehydrogenase-like NAD-binding" evidence="5">
    <location>
        <begin position="164"/>
        <end position="279"/>
    </location>
</feature>
<dbReference type="PANTHER" id="PTHR43580:SF2">
    <property type="entry name" value="CYTOKINE-LIKE NUCLEAR FACTOR N-PAC"/>
    <property type="match status" value="1"/>
</dbReference>
<sequence length="290" mass="31868">MKVTLIGLGKMGSVLAKRLLDANFELTVFNRTREKMQPLITMGAKGANSLEEAVTGKELIITSLLDDNAVLQTVDGFIHFMKPGAIHLGTSTILPETSKELTALHDKHGLIYIAGNVLGVPKAAARGELTTIAAGNAEAIEQCRPVFNAYSIKIINAGSMPYQANVIKICMNYLLVSTIETMGELYTFAEKSQVDTGILNTLFHSVFAHPAFQLYVDKIKERNFDDVNFDLKGGFKDLSLFQQALTNAQVVPHIANIIKDKFIIALAHHLEEKDWSAVTEITRLQANILK</sequence>
<evidence type="ECO:0000313" key="9">
    <source>
        <dbReference type="Proteomes" id="UP000251942"/>
    </source>
</evidence>
<name>A0A0W0THU3_9GAMM</name>
<keyword evidence="2" id="KW-0520">NAD</keyword>
<dbReference type="Gene3D" id="1.10.1040.10">
    <property type="entry name" value="N-(1-d-carboxylethyl)-l-norvaline Dehydrogenase, domain 2"/>
    <property type="match status" value="1"/>
</dbReference>
<dbReference type="InterPro" id="IPR008927">
    <property type="entry name" value="6-PGluconate_DH-like_C_sf"/>
</dbReference>
<organism evidence="6 8">
    <name type="scientific">Legionella feeleii</name>
    <dbReference type="NCBI Taxonomy" id="453"/>
    <lineage>
        <taxon>Bacteria</taxon>
        <taxon>Pseudomonadati</taxon>
        <taxon>Pseudomonadota</taxon>
        <taxon>Gammaproteobacteria</taxon>
        <taxon>Legionellales</taxon>
        <taxon>Legionellaceae</taxon>
        <taxon>Legionella</taxon>
    </lineage>
</organism>
<dbReference type="EMBL" id="UASS01000038">
    <property type="protein sequence ID" value="SPX62492.1"/>
    <property type="molecule type" value="Genomic_DNA"/>
</dbReference>
<dbReference type="InterPro" id="IPR006115">
    <property type="entry name" value="6PGDH_NADP-bd"/>
</dbReference>
<dbReference type="InterPro" id="IPR036291">
    <property type="entry name" value="NAD(P)-bd_dom_sf"/>
</dbReference>
<dbReference type="Pfam" id="PF14833">
    <property type="entry name" value="NAD_binding_11"/>
    <property type="match status" value="1"/>
</dbReference>
<dbReference type="SUPFAM" id="SSF48179">
    <property type="entry name" value="6-phosphogluconate dehydrogenase C-terminal domain-like"/>
    <property type="match status" value="1"/>
</dbReference>
<dbReference type="AlphaFoldDB" id="A0A0W0THU3"/>